<dbReference type="InterPro" id="IPR036427">
    <property type="entry name" value="Bromodomain-like_sf"/>
</dbReference>
<evidence type="ECO:0000256" key="10">
    <source>
        <dbReference type="ARBA" id="ARBA00023117"/>
    </source>
</evidence>
<dbReference type="Pfam" id="PF00855">
    <property type="entry name" value="PWWP"/>
    <property type="match status" value="1"/>
</dbReference>
<evidence type="ECO:0000256" key="4">
    <source>
        <dbReference type="ARBA" id="ARBA00022723"/>
    </source>
</evidence>
<dbReference type="CDD" id="cd20160">
    <property type="entry name" value="PWWP_PRKCBP1"/>
    <property type="match status" value="1"/>
</dbReference>
<dbReference type="Gene3D" id="6.10.140.2220">
    <property type="match status" value="1"/>
</dbReference>
<dbReference type="SUPFAM" id="SSF47370">
    <property type="entry name" value="Bromodomain"/>
    <property type="match status" value="1"/>
</dbReference>
<evidence type="ECO:0000256" key="5">
    <source>
        <dbReference type="ARBA" id="ARBA00022771"/>
    </source>
</evidence>
<feature type="compositionally biased region" description="Basic and acidic residues" evidence="15">
    <location>
        <begin position="790"/>
        <end position="801"/>
    </location>
</feature>
<keyword evidence="12" id="KW-0539">Nucleus</keyword>
<dbReference type="SUPFAM" id="SSF57903">
    <property type="entry name" value="FYVE/PHD zinc finger"/>
    <property type="match status" value="1"/>
</dbReference>
<dbReference type="PANTHER" id="PTHR46453">
    <property type="entry name" value="PROTEIN KINASE C-BINDING PROTEIN 1"/>
    <property type="match status" value="1"/>
</dbReference>
<dbReference type="Gene3D" id="2.30.30.140">
    <property type="match status" value="1"/>
</dbReference>
<dbReference type="InParanoid" id="A0A7M7Q5A9"/>
<feature type="compositionally biased region" description="Polar residues" evidence="15">
    <location>
        <begin position="116"/>
        <end position="127"/>
    </location>
</feature>
<dbReference type="InterPro" id="IPR000313">
    <property type="entry name" value="PWWP_dom"/>
</dbReference>
<dbReference type="EnsemblMetazoa" id="XM_031924681">
    <property type="protein sequence ID" value="XP_031780541"/>
    <property type="gene ID" value="LOC100120474"/>
</dbReference>
<dbReference type="InterPro" id="IPR002893">
    <property type="entry name" value="Znf_MYND"/>
</dbReference>
<evidence type="ECO:0000259" key="18">
    <source>
        <dbReference type="PROSITE" id="PS50865"/>
    </source>
</evidence>
<feature type="domain" description="MYND-type" evidence="18">
    <location>
        <begin position="1012"/>
        <end position="1046"/>
    </location>
</feature>
<dbReference type="InterPro" id="IPR044075">
    <property type="entry name" value="PRKCBP1_PHD"/>
</dbReference>
<dbReference type="Gene3D" id="3.30.40.10">
    <property type="entry name" value="Zinc/RING finger domain, C3HC4 (zinc finger)"/>
    <property type="match status" value="1"/>
</dbReference>
<keyword evidence="11" id="KW-0804">Transcription</keyword>
<dbReference type="InterPro" id="IPR013083">
    <property type="entry name" value="Znf_RING/FYVE/PHD"/>
</dbReference>
<feature type="domain" description="Bromo" evidence="16">
    <location>
        <begin position="253"/>
        <end position="323"/>
    </location>
</feature>
<keyword evidence="3" id="KW-0158">Chromosome</keyword>
<dbReference type="AlphaFoldDB" id="A0A7M7Q5A9"/>
<dbReference type="GO" id="GO:0140006">
    <property type="term" value="F:histone H3 reader activity"/>
    <property type="evidence" value="ECO:0007669"/>
    <property type="project" value="UniProtKB-ARBA"/>
</dbReference>
<feature type="region of interest" description="Disordered" evidence="15">
    <location>
        <begin position="1"/>
        <end position="167"/>
    </location>
</feature>
<dbReference type="OrthoDB" id="298344at2759"/>
<dbReference type="InterPro" id="IPR057053">
    <property type="entry name" value="MYND_ZMYND11_ZMYD8"/>
</dbReference>
<keyword evidence="10 13" id="KW-0103">Bromodomain</keyword>
<evidence type="ECO:0000256" key="1">
    <source>
        <dbReference type="ARBA" id="ARBA00004123"/>
    </source>
</evidence>
<dbReference type="EnsemblMetazoa" id="XM_008219462">
    <property type="protein sequence ID" value="XP_008217684"/>
    <property type="gene ID" value="LOC100120474"/>
</dbReference>
<gene>
    <name evidence="19" type="primary">100120474</name>
</gene>
<dbReference type="InterPro" id="IPR001487">
    <property type="entry name" value="Bromodomain"/>
</dbReference>
<feature type="compositionally biased region" description="Basic and acidic residues" evidence="15">
    <location>
        <begin position="86"/>
        <end position="110"/>
    </location>
</feature>
<dbReference type="PROSITE" id="PS01360">
    <property type="entry name" value="ZF_MYND_1"/>
    <property type="match status" value="1"/>
</dbReference>
<evidence type="ECO:0000313" key="19">
    <source>
        <dbReference type="EnsemblMetazoa" id="XP_031780541"/>
    </source>
</evidence>
<evidence type="ECO:0000256" key="15">
    <source>
        <dbReference type="SAM" id="MobiDB-lite"/>
    </source>
</evidence>
<feature type="compositionally biased region" description="Basic and acidic residues" evidence="15">
    <location>
        <begin position="631"/>
        <end position="654"/>
    </location>
</feature>
<evidence type="ECO:0000256" key="6">
    <source>
        <dbReference type="ARBA" id="ARBA00022833"/>
    </source>
</evidence>
<evidence type="ECO:0000256" key="9">
    <source>
        <dbReference type="ARBA" id="ARBA00023015"/>
    </source>
</evidence>
<dbReference type="EnsemblMetazoa" id="XM_001604062">
    <property type="protein sequence ID" value="XP_001604112"/>
    <property type="gene ID" value="LOC100120474"/>
</dbReference>
<dbReference type="InterPro" id="IPR018359">
    <property type="entry name" value="Bromodomain_CS"/>
</dbReference>
<evidence type="ECO:0000256" key="8">
    <source>
        <dbReference type="ARBA" id="ARBA00022990"/>
    </source>
</evidence>
<evidence type="ECO:0000259" key="17">
    <source>
        <dbReference type="PROSITE" id="PS50812"/>
    </source>
</evidence>
<feature type="compositionally biased region" description="Polar residues" evidence="15">
    <location>
        <begin position="485"/>
        <end position="509"/>
    </location>
</feature>
<feature type="compositionally biased region" description="Low complexity" evidence="15">
    <location>
        <begin position="1057"/>
        <end position="1080"/>
    </location>
</feature>
<dbReference type="PROSITE" id="PS50014">
    <property type="entry name" value="BROMODOMAIN_2"/>
    <property type="match status" value="1"/>
</dbReference>
<proteinExistence type="predicted"/>
<dbReference type="InterPro" id="IPR056987">
    <property type="entry name" value="ZMYND8_CC"/>
</dbReference>
<dbReference type="GO" id="GO:0008270">
    <property type="term" value="F:zinc ion binding"/>
    <property type="evidence" value="ECO:0007669"/>
    <property type="project" value="UniProtKB-KW"/>
</dbReference>
<feature type="compositionally biased region" description="Polar residues" evidence="15">
    <location>
        <begin position="76"/>
        <end position="85"/>
    </location>
</feature>
<evidence type="ECO:0000313" key="20">
    <source>
        <dbReference type="Proteomes" id="UP000002358"/>
    </source>
</evidence>
<feature type="compositionally biased region" description="Basic and acidic residues" evidence="15">
    <location>
        <begin position="46"/>
        <end position="68"/>
    </location>
</feature>
<sequence length="1098" mass="122802">MESHESPEDKNLETSKEIEVSNSVEDKESENESDEDSSDDNMVIEENEKSETEEDMCKKTNETEKNIVEPEDTDSAKINTLPNDSITKEKERKKDDDKSAEDSEVIKEIESAELDTPTQAVTSVTPKDTNEINRKRKSTNTPPVRSSPVEQQQNGGVGSDGVASKRKRLDSKTDRFCWRCHKESVETQCSACPRSWHRRCMGGAPPLSVTNWICGECAGILQAENAETRSQSMAQLTVDQLCMMLKHVVERMRDQHGSQPFWKAVDLNEVPNYLEYVVKPMDLSLLESNVRAKLYGSTDAFMADAKWIQHNCIVFNTCGGVYADTSKLTNTAKQMLKVARQEVSEIEACPDCFAHGRNLPRPLPSWFVEPCRRPHPIVWAKLKGFPFWPAKAMPRLNTQGLVDVRFFGEHDRAWVSPKDIYLYSQEPPVALPKKKKLEMEQCVKEVEEHSKKLEQVFGEFRYASPKVQYDPHDQMQIQLLLPNYDPSQNSRTAAPKADSQQPQVNNKSVTLKVDKKPQPEPKSTIVASTNGVAESTPIEKRKLVRKKKTVESPQPSSVNKASPEIETIIVDPKSKSQSRSPPATPTLLVNNNISKEKSKSKSPESPDIAEIIEVSPSGPPKKSVVAPIRKLKGDVINKRPSSEKDVDHQDEPLAKKPNVIKNANGKPNTIVHSMPGLNSLQNHSDIVKTVSPGQKPKTIYIHSNMRKSSSLVPVNSKFSAKSPQSEIRLVNKGLNKSVNKEATRFPVNNIQRSKDDSLSNSSKPMTAIPVSAKKDQKAMYHMMNSNTSESAKHLSEKDTRLSDPITAIKQEPKDDVSPKVPLMRKPGKARKSFPNKPPSFPQVMTPTTSATPPSSSSSSSYPLTKAAASANDAMVYIPPQSNDLRSSAYELPPPEAGPATAQIHNTSRDLANRVAQLIAETIKEAAENNAVGGGSVVNHHEATIHYLKLRMERLKWEHKQEMAELKHNNELVLRELKASMEVEKFRAVQDVRREAEADKLHSIEETKRKQWCVVCGREAMFYCCWNTAYCDYPCQQKHWASHITTCGQKTQVQTQTQKTPQQQQKSGSSSSQSVLKSQQVMPKLVINRPQQSSGLRRA</sequence>
<evidence type="ECO:0000256" key="12">
    <source>
        <dbReference type="ARBA" id="ARBA00023242"/>
    </source>
</evidence>
<dbReference type="SMART" id="SM00293">
    <property type="entry name" value="PWWP"/>
    <property type="match status" value="1"/>
</dbReference>
<dbReference type="GO" id="GO:0005634">
    <property type="term" value="C:nucleus"/>
    <property type="evidence" value="ECO:0007669"/>
    <property type="project" value="UniProtKB-SubCell"/>
</dbReference>
<dbReference type="CDD" id="cd15538">
    <property type="entry name" value="PHD_PRKCBP1"/>
    <property type="match status" value="1"/>
</dbReference>
<evidence type="ECO:0000259" key="16">
    <source>
        <dbReference type="PROSITE" id="PS50014"/>
    </source>
</evidence>
<evidence type="ECO:0000256" key="13">
    <source>
        <dbReference type="PROSITE-ProRule" id="PRU00035"/>
    </source>
</evidence>
<dbReference type="Gene3D" id="1.20.920.10">
    <property type="entry name" value="Bromodomain-like"/>
    <property type="match status" value="1"/>
</dbReference>
<feature type="region of interest" description="Disordered" evidence="15">
    <location>
        <begin position="484"/>
        <end position="665"/>
    </location>
</feature>
<dbReference type="Proteomes" id="UP000002358">
    <property type="component" value="Chromosome 2"/>
</dbReference>
<dbReference type="SMART" id="SM00297">
    <property type="entry name" value="BROMO"/>
    <property type="match status" value="1"/>
</dbReference>
<dbReference type="OMA" id="ISEIDAC"/>
<evidence type="ECO:0000256" key="3">
    <source>
        <dbReference type="ARBA" id="ARBA00022454"/>
    </source>
</evidence>
<dbReference type="SUPFAM" id="SSF63748">
    <property type="entry name" value="Tudor/PWWP/MBT"/>
    <property type="match status" value="1"/>
</dbReference>
<dbReference type="SMR" id="A0A7M7Q5A9"/>
<dbReference type="FunCoup" id="A0A7M7Q5A9">
    <property type="interactions" value="2402"/>
</dbReference>
<dbReference type="PANTHER" id="PTHR46453:SF5">
    <property type="entry name" value="PROTEIN KINASE C-BINDING PROTEIN 1 ISOFORM X1"/>
    <property type="match status" value="1"/>
</dbReference>
<dbReference type="EnsemblMetazoa" id="XM_031924680">
    <property type="protein sequence ID" value="XP_031780540"/>
    <property type="gene ID" value="LOC100120474"/>
</dbReference>
<dbReference type="FunFam" id="6.10.140.2220:FF:000002">
    <property type="entry name" value="Protein kinase C-binding protein 1 isoform C"/>
    <property type="match status" value="1"/>
</dbReference>
<evidence type="ECO:0000256" key="7">
    <source>
        <dbReference type="ARBA" id="ARBA00022853"/>
    </source>
</evidence>
<dbReference type="GO" id="GO:0005737">
    <property type="term" value="C:cytoplasm"/>
    <property type="evidence" value="ECO:0007669"/>
    <property type="project" value="TreeGrafter"/>
</dbReference>
<evidence type="ECO:0000256" key="14">
    <source>
        <dbReference type="PROSITE-ProRule" id="PRU00134"/>
    </source>
</evidence>
<feature type="compositionally biased region" description="Basic and acidic residues" evidence="15">
    <location>
        <begin position="594"/>
        <end position="604"/>
    </location>
</feature>
<dbReference type="InterPro" id="IPR037967">
    <property type="entry name" value="ZMYND8_Bromo_dom"/>
</dbReference>
<dbReference type="GO" id="GO:0003714">
    <property type="term" value="F:transcription corepressor activity"/>
    <property type="evidence" value="ECO:0007669"/>
    <property type="project" value="TreeGrafter"/>
</dbReference>
<dbReference type="GO" id="GO:0005694">
    <property type="term" value="C:chromosome"/>
    <property type="evidence" value="ECO:0007669"/>
    <property type="project" value="UniProtKB-SubCell"/>
</dbReference>
<dbReference type="Pfam" id="PF23460">
    <property type="entry name" value="ZMYND8_CC"/>
    <property type="match status" value="1"/>
</dbReference>
<keyword evidence="8" id="KW-0007">Acetylation</keyword>
<feature type="compositionally biased region" description="Polar residues" evidence="15">
    <location>
        <begin position="139"/>
        <end position="154"/>
    </location>
</feature>
<evidence type="ECO:0000256" key="2">
    <source>
        <dbReference type="ARBA" id="ARBA00004286"/>
    </source>
</evidence>
<organism evidence="19 20">
    <name type="scientific">Nasonia vitripennis</name>
    <name type="common">Parasitic wasp</name>
    <dbReference type="NCBI Taxonomy" id="7425"/>
    <lineage>
        <taxon>Eukaryota</taxon>
        <taxon>Metazoa</taxon>
        <taxon>Ecdysozoa</taxon>
        <taxon>Arthropoda</taxon>
        <taxon>Hexapoda</taxon>
        <taxon>Insecta</taxon>
        <taxon>Pterygota</taxon>
        <taxon>Neoptera</taxon>
        <taxon>Endopterygota</taxon>
        <taxon>Hymenoptera</taxon>
        <taxon>Apocrita</taxon>
        <taxon>Proctotrupomorpha</taxon>
        <taxon>Chalcidoidea</taxon>
        <taxon>Pteromalidae</taxon>
        <taxon>Pteromalinae</taxon>
        <taxon>Nasonia</taxon>
    </lineage>
</organism>
<feature type="compositionally biased region" description="Polar residues" evidence="15">
    <location>
        <begin position="551"/>
        <end position="560"/>
    </location>
</feature>
<protein>
    <recommendedName>
        <fullName evidence="21">Protein kinase C-binding protein 1</fullName>
    </recommendedName>
</protein>
<evidence type="ECO:0008006" key="21">
    <source>
        <dbReference type="Google" id="ProtNLM"/>
    </source>
</evidence>
<dbReference type="PROSITE" id="PS00633">
    <property type="entry name" value="BROMODOMAIN_1"/>
    <property type="match status" value="1"/>
</dbReference>
<feature type="compositionally biased region" description="Acidic residues" evidence="15">
    <location>
        <begin position="27"/>
        <end position="45"/>
    </location>
</feature>
<accession>A0A7M7Q5A9</accession>
<dbReference type="KEGG" id="nvi:100120474"/>
<dbReference type="CDD" id="cd05508">
    <property type="entry name" value="Bromo_RACK7"/>
    <property type="match status" value="1"/>
</dbReference>
<dbReference type="PROSITE" id="PS50865">
    <property type="entry name" value="ZF_MYND_2"/>
    <property type="match status" value="1"/>
</dbReference>
<evidence type="ECO:0000256" key="11">
    <source>
        <dbReference type="ARBA" id="ARBA00023163"/>
    </source>
</evidence>
<dbReference type="PROSITE" id="PS50812">
    <property type="entry name" value="PWWP"/>
    <property type="match status" value="1"/>
</dbReference>
<keyword evidence="7" id="KW-0156">Chromatin regulator</keyword>
<dbReference type="Pfam" id="PF24324">
    <property type="entry name" value="MYND_ZMYND11_ZMYD8"/>
    <property type="match status" value="1"/>
</dbReference>
<keyword evidence="9" id="KW-0805">Transcription regulation</keyword>
<keyword evidence="4" id="KW-0479">Metal-binding</keyword>
<dbReference type="Pfam" id="PF00439">
    <property type="entry name" value="Bromodomain"/>
    <property type="match status" value="1"/>
</dbReference>
<feature type="compositionally biased region" description="Polar residues" evidence="15">
    <location>
        <begin position="575"/>
        <end position="593"/>
    </location>
</feature>
<dbReference type="SUPFAM" id="SSF144232">
    <property type="entry name" value="HIT/MYND zinc finger-like"/>
    <property type="match status" value="1"/>
</dbReference>
<keyword evidence="20" id="KW-1185">Reference proteome</keyword>
<dbReference type="InterPro" id="IPR011011">
    <property type="entry name" value="Znf_FYVE_PHD"/>
</dbReference>
<keyword evidence="6" id="KW-0862">Zinc</keyword>
<keyword evidence="5 14" id="KW-0863">Zinc-finger</keyword>
<feature type="region of interest" description="Disordered" evidence="15">
    <location>
        <begin position="1057"/>
        <end position="1098"/>
    </location>
</feature>
<name>A0A7M7Q5A9_NASVI</name>
<feature type="compositionally biased region" description="Polar residues" evidence="15">
    <location>
        <begin position="1088"/>
        <end position="1098"/>
    </location>
</feature>
<reference evidence="19" key="1">
    <citation type="submission" date="2021-01" db="UniProtKB">
        <authorList>
            <consortium name="EnsemblMetazoa"/>
        </authorList>
    </citation>
    <scope>IDENTIFICATION</scope>
</reference>
<feature type="region of interest" description="Disordered" evidence="15">
    <location>
        <begin position="787"/>
        <end position="863"/>
    </location>
</feature>
<feature type="domain" description="PWWP" evidence="17">
    <location>
        <begin position="374"/>
        <end position="426"/>
    </location>
</feature>
<feature type="compositionally biased region" description="Low complexity" evidence="15">
    <location>
        <begin position="845"/>
        <end position="862"/>
    </location>
</feature>
<comment type="subcellular location">
    <subcellularLocation>
        <location evidence="2">Chromosome</location>
    </subcellularLocation>
    <subcellularLocation>
        <location evidence="1">Nucleus</location>
    </subcellularLocation>
</comment>
<feature type="compositionally biased region" description="Basic and acidic residues" evidence="15">
    <location>
        <begin position="1"/>
        <end position="19"/>
    </location>
</feature>